<proteinExistence type="predicted"/>
<dbReference type="KEGG" id="mhl:MHLP_03495"/>
<reference evidence="1 2" key="1">
    <citation type="journal article" date="2012" name="J. Bacteriol.">
        <title>Genome Sequence of "Candidatus Mycoplasma haemolamae" Strain Purdue, a Red Blood Cell Pathogen of Alpacas (Vicugna pacos) and Llamas (Lama glama).</title>
        <authorList>
            <person name="Guimaraes A.M."/>
            <person name="Toth B."/>
            <person name="Santos A.P."/>
            <person name="do Nascimento N.C."/>
            <person name="Kritchevsky J.E."/>
            <person name="Messick J.B."/>
        </authorList>
    </citation>
    <scope>NUCLEOTIDE SEQUENCE [LARGE SCALE GENOMIC DNA]</scope>
    <source>
        <strain evidence="1 2">Purdue</strain>
    </source>
</reference>
<keyword evidence="2" id="KW-1185">Reference proteome</keyword>
<evidence type="ECO:0000313" key="1">
    <source>
        <dbReference type="EMBL" id="AFO52279.1"/>
    </source>
</evidence>
<reference evidence="2" key="2">
    <citation type="submission" date="2012-07" db="EMBL/GenBank/DDBJ databases">
        <title>Complete genome sequence of 'Candidatus Mycoplasma haemolamae'.</title>
        <authorList>
            <person name="Guimaraes A.M.S."/>
            <person name="Toth B."/>
            <person name="Santos A.P."/>
            <person name="Nascimento N.C."/>
            <person name="Sojka J.E."/>
            <person name="Messick J.B."/>
        </authorList>
    </citation>
    <scope>NUCLEOTIDE SEQUENCE [LARGE SCALE GENOMIC DNA]</scope>
    <source>
        <strain evidence="2">Purdue</strain>
    </source>
</reference>
<sequence length="242" mass="27072">MIDKDKTISKGMTLKLEKILDLQSKESLEKAWDALPGIINQMVTFEKALIKAAQGYAAGAGVKFARETWTKEWKPGDKVESPLSLIANAFRGKEFSKVCTDQSLSSHKEKFFNDECDREIVLGDKKAKVVDVLKSAYDNSGSWSWSEDWKVATKDRVGGWAGQNQLSDSSAKSDLYYKGFHKGLIAEQCPQLGPSIAIWDMANDLANKTVCNKILQGVFQNDVSDKRYCLYQIPGIKGYLRK</sequence>
<gene>
    <name evidence="1" type="ordered locus">MHLP_03495</name>
</gene>
<name>I7CK66_MYCHA</name>
<accession>I7CK66</accession>
<evidence type="ECO:0000313" key="2">
    <source>
        <dbReference type="Proteomes" id="UP000006502"/>
    </source>
</evidence>
<dbReference type="Proteomes" id="UP000006502">
    <property type="component" value="Chromosome"/>
</dbReference>
<organism evidence="1 2">
    <name type="scientific">Mycoplasma haematolamae (strain Purdue)</name>
    <dbReference type="NCBI Taxonomy" id="1212765"/>
    <lineage>
        <taxon>Bacteria</taxon>
        <taxon>Bacillati</taxon>
        <taxon>Mycoplasmatota</taxon>
        <taxon>Mollicutes</taxon>
        <taxon>Mycoplasmataceae</taxon>
        <taxon>Mycoplasma</taxon>
    </lineage>
</organism>
<protein>
    <submittedName>
        <fullName evidence="1">Uncharacterized protein</fullName>
    </submittedName>
</protein>
<dbReference type="PATRIC" id="fig|1212765.3.peg.786"/>
<dbReference type="AlphaFoldDB" id="I7CK66"/>
<dbReference type="HOGENOM" id="CLU_102918_0_0_14"/>
<dbReference type="EMBL" id="CP003731">
    <property type="protein sequence ID" value="AFO52279.1"/>
    <property type="molecule type" value="Genomic_DNA"/>
</dbReference>
<dbReference type="OrthoDB" id="401169at2"/>